<keyword evidence="1" id="KW-0812">Transmembrane</keyword>
<gene>
    <name evidence="3" type="ORF">C2G38_2059220</name>
</gene>
<dbReference type="Gene3D" id="1.10.510.10">
    <property type="entry name" value="Transferase(Phosphotransferase) domain 1"/>
    <property type="match status" value="1"/>
</dbReference>
<sequence>MQFADNGTLKDYLKEQKEQLDLSRKIYLNKAILKGLKFLHDQGIVHRDLVIALFYSIFFYIQL</sequence>
<dbReference type="EMBL" id="QKWP01000064">
    <property type="protein sequence ID" value="RIB28483.1"/>
    <property type="molecule type" value="Genomic_DNA"/>
</dbReference>
<dbReference type="AlphaFoldDB" id="A0A397W841"/>
<keyword evidence="1" id="KW-1133">Transmembrane helix</keyword>
<dbReference type="PROSITE" id="PS50011">
    <property type="entry name" value="PROTEIN_KINASE_DOM"/>
    <property type="match status" value="1"/>
</dbReference>
<evidence type="ECO:0000259" key="2">
    <source>
        <dbReference type="PROSITE" id="PS50011"/>
    </source>
</evidence>
<evidence type="ECO:0000256" key="1">
    <source>
        <dbReference type="SAM" id="Phobius"/>
    </source>
</evidence>
<reference evidence="3 4" key="1">
    <citation type="submission" date="2018-06" db="EMBL/GenBank/DDBJ databases">
        <title>Comparative genomics reveals the genomic features of Rhizophagus irregularis, R. cerebriforme, R. diaphanum and Gigaspora rosea, and their symbiotic lifestyle signature.</title>
        <authorList>
            <person name="Morin E."/>
            <person name="San Clemente H."/>
            <person name="Chen E.C.H."/>
            <person name="De La Providencia I."/>
            <person name="Hainaut M."/>
            <person name="Kuo A."/>
            <person name="Kohler A."/>
            <person name="Murat C."/>
            <person name="Tang N."/>
            <person name="Roy S."/>
            <person name="Loubradou J."/>
            <person name="Henrissat B."/>
            <person name="Grigoriev I.V."/>
            <person name="Corradi N."/>
            <person name="Roux C."/>
            <person name="Martin F.M."/>
        </authorList>
    </citation>
    <scope>NUCLEOTIDE SEQUENCE [LARGE SCALE GENOMIC DNA]</scope>
    <source>
        <strain evidence="3 4">DAOM 194757</strain>
    </source>
</reference>
<name>A0A397W841_9GLOM</name>
<dbReference type="Pfam" id="PF07714">
    <property type="entry name" value="PK_Tyr_Ser-Thr"/>
    <property type="match status" value="1"/>
</dbReference>
<dbReference type="InterPro" id="IPR001245">
    <property type="entry name" value="Ser-Thr/Tyr_kinase_cat_dom"/>
</dbReference>
<comment type="caution">
    <text evidence="3">The sequence shown here is derived from an EMBL/GenBank/DDBJ whole genome shotgun (WGS) entry which is preliminary data.</text>
</comment>
<feature type="domain" description="Protein kinase" evidence="2">
    <location>
        <begin position="1"/>
        <end position="63"/>
    </location>
</feature>
<keyword evidence="4" id="KW-1185">Reference proteome</keyword>
<evidence type="ECO:0000313" key="3">
    <source>
        <dbReference type="EMBL" id="RIB28483.1"/>
    </source>
</evidence>
<dbReference type="InterPro" id="IPR011009">
    <property type="entry name" value="Kinase-like_dom_sf"/>
</dbReference>
<organism evidence="3 4">
    <name type="scientific">Gigaspora rosea</name>
    <dbReference type="NCBI Taxonomy" id="44941"/>
    <lineage>
        <taxon>Eukaryota</taxon>
        <taxon>Fungi</taxon>
        <taxon>Fungi incertae sedis</taxon>
        <taxon>Mucoromycota</taxon>
        <taxon>Glomeromycotina</taxon>
        <taxon>Glomeromycetes</taxon>
        <taxon>Diversisporales</taxon>
        <taxon>Gigasporaceae</taxon>
        <taxon>Gigaspora</taxon>
    </lineage>
</organism>
<dbReference type="InterPro" id="IPR000719">
    <property type="entry name" value="Prot_kinase_dom"/>
</dbReference>
<accession>A0A397W841</accession>
<evidence type="ECO:0000313" key="4">
    <source>
        <dbReference type="Proteomes" id="UP000266673"/>
    </source>
</evidence>
<dbReference type="GO" id="GO:0005524">
    <property type="term" value="F:ATP binding"/>
    <property type="evidence" value="ECO:0007669"/>
    <property type="project" value="InterPro"/>
</dbReference>
<dbReference type="SUPFAM" id="SSF56112">
    <property type="entry name" value="Protein kinase-like (PK-like)"/>
    <property type="match status" value="1"/>
</dbReference>
<keyword evidence="1" id="KW-0472">Membrane</keyword>
<protein>
    <recommendedName>
        <fullName evidence="2">Protein kinase domain-containing protein</fullName>
    </recommendedName>
</protein>
<proteinExistence type="predicted"/>
<dbReference type="GO" id="GO:0004672">
    <property type="term" value="F:protein kinase activity"/>
    <property type="evidence" value="ECO:0007669"/>
    <property type="project" value="InterPro"/>
</dbReference>
<feature type="transmembrane region" description="Helical" evidence="1">
    <location>
        <begin position="44"/>
        <end position="61"/>
    </location>
</feature>
<dbReference type="OrthoDB" id="10261027at2759"/>
<dbReference type="Proteomes" id="UP000266673">
    <property type="component" value="Unassembled WGS sequence"/>
</dbReference>